<dbReference type="GeneID" id="301338245"/>
<evidence type="ECO:0000313" key="1">
    <source>
        <dbReference type="EMBL" id="WMB73728.1"/>
    </source>
</evidence>
<reference evidence="1" key="1">
    <citation type="submission" date="2023-08" db="EMBL/GenBank/DDBJ databases">
        <title>Complete genome sequence of Shewanella oncorhynchi Z-P2, a siderophore putrebactin-producing bacterium.</title>
        <authorList>
            <person name="Zhang Y."/>
        </authorList>
    </citation>
    <scope>NUCLEOTIDE SEQUENCE</scope>
    <source>
        <strain evidence="1">Z-P2</strain>
    </source>
</reference>
<dbReference type="Gene3D" id="1.10.260.40">
    <property type="entry name" value="lambda repressor-like DNA-binding domains"/>
    <property type="match status" value="1"/>
</dbReference>
<dbReference type="GO" id="GO:0003677">
    <property type="term" value="F:DNA binding"/>
    <property type="evidence" value="ECO:0007669"/>
    <property type="project" value="InterPro"/>
</dbReference>
<dbReference type="RefSeq" id="WP_306684577.1">
    <property type="nucleotide sequence ID" value="NZ_CP132914.1"/>
</dbReference>
<gene>
    <name evidence="1" type="ORF">RA178_03635</name>
</gene>
<proteinExistence type="predicted"/>
<accession>A0AA50KF64</accession>
<dbReference type="Pfam" id="PF14549">
    <property type="entry name" value="P22_Cro"/>
    <property type="match status" value="1"/>
</dbReference>
<protein>
    <submittedName>
        <fullName evidence="1">Cro/CI family transcriptional regulator</fullName>
    </submittedName>
</protein>
<dbReference type="AlphaFoldDB" id="A0AA50KF64"/>
<sequence length="67" mass="7224">MKTQLAVEYFKGKSKLANALGINPASVSQWGDDVPELRAYQIERLTDGALKVNPVVVLDNPEPASVA</sequence>
<dbReference type="EMBL" id="CP132914">
    <property type="protein sequence ID" value="WMB73728.1"/>
    <property type="molecule type" value="Genomic_DNA"/>
</dbReference>
<name>A0AA50KF64_9GAMM</name>
<dbReference type="SUPFAM" id="SSF47413">
    <property type="entry name" value="lambda repressor-like DNA-binding domains"/>
    <property type="match status" value="1"/>
</dbReference>
<organism evidence="1">
    <name type="scientific">Shewanella oncorhynchi</name>
    <dbReference type="NCBI Taxonomy" id="2726434"/>
    <lineage>
        <taxon>Bacteria</taxon>
        <taxon>Pseudomonadati</taxon>
        <taxon>Pseudomonadota</taxon>
        <taxon>Gammaproteobacteria</taxon>
        <taxon>Alteromonadales</taxon>
        <taxon>Shewanellaceae</taxon>
        <taxon>Shewanella</taxon>
    </lineage>
</organism>
<dbReference type="InterPro" id="IPR010982">
    <property type="entry name" value="Lambda_DNA-bd_dom_sf"/>
</dbReference>
<dbReference type="KEGG" id="sog:RA178_03635"/>
<dbReference type="Proteomes" id="UP001236800">
    <property type="component" value="Chromosome"/>
</dbReference>